<feature type="transmembrane region" description="Helical" evidence="7">
    <location>
        <begin position="295"/>
        <end position="316"/>
    </location>
</feature>
<feature type="transmembrane region" description="Helical" evidence="7">
    <location>
        <begin position="244"/>
        <end position="265"/>
    </location>
</feature>
<keyword evidence="6 7" id="KW-0472">Membrane</keyword>
<dbReference type="SUPFAM" id="SSF160964">
    <property type="entry name" value="MalF N-terminal region-like"/>
    <property type="match status" value="1"/>
</dbReference>
<evidence type="ECO:0000256" key="2">
    <source>
        <dbReference type="ARBA" id="ARBA00022448"/>
    </source>
</evidence>
<sequence>MAHFKFANEPFFVKVQTGLNLYHFPIIARCKMGKFIRKHIYLVFILPALIWIGVFTIYPFFYSFYISVTDLNLLRMGTEEIIGMKNYAELFQNKDFIHSCVVSLKFSAVVVVGQFTLGFALAFLFQKKRPFSGIGRTSVILPWVVPPVALGLMWKWILRSGKMGLLNAVLIQLGGSPKDWLGSNMALTTLMFVTVWIGVPFTFMLEMAGLQKIPGELYEAGAIDGANGFQKFIYLTIPMMKSTFLINLIMITIGTIGYFDIIYALTGGGPKNATEVLPLYMYNSAFKFHQLGQGAAMAVIMPLISLILTVVYMFVFKGESEE</sequence>
<dbReference type="CDD" id="cd06261">
    <property type="entry name" value="TM_PBP2"/>
    <property type="match status" value="1"/>
</dbReference>
<dbReference type="EMBL" id="QVIA01000005">
    <property type="protein sequence ID" value="RGC33755.1"/>
    <property type="molecule type" value="Genomic_DNA"/>
</dbReference>
<evidence type="ECO:0000256" key="1">
    <source>
        <dbReference type="ARBA" id="ARBA00004651"/>
    </source>
</evidence>
<dbReference type="InterPro" id="IPR000515">
    <property type="entry name" value="MetI-like"/>
</dbReference>
<evidence type="ECO:0000313" key="9">
    <source>
        <dbReference type="EMBL" id="RGC33755.1"/>
    </source>
</evidence>
<dbReference type="PANTHER" id="PTHR43005:SF1">
    <property type="entry name" value="SPERMIDINE_PUTRESCINE TRANSPORT SYSTEM PERMEASE PROTEIN"/>
    <property type="match status" value="1"/>
</dbReference>
<accession>A0A3E2WZE5</accession>
<dbReference type="GO" id="GO:0055085">
    <property type="term" value="P:transmembrane transport"/>
    <property type="evidence" value="ECO:0007669"/>
    <property type="project" value="InterPro"/>
</dbReference>
<comment type="similarity">
    <text evidence="7">Belongs to the binding-protein-dependent transport system permease family.</text>
</comment>
<dbReference type="PROSITE" id="PS50928">
    <property type="entry name" value="ABC_TM1"/>
    <property type="match status" value="1"/>
</dbReference>
<protein>
    <submittedName>
        <fullName evidence="9">Sugar ABC transporter permease</fullName>
    </submittedName>
</protein>
<keyword evidence="4 7" id="KW-0812">Transmembrane</keyword>
<feature type="transmembrane region" description="Helical" evidence="7">
    <location>
        <begin position="137"/>
        <end position="157"/>
    </location>
</feature>
<dbReference type="Proteomes" id="UP000261111">
    <property type="component" value="Unassembled WGS sequence"/>
</dbReference>
<evidence type="ECO:0000256" key="7">
    <source>
        <dbReference type="RuleBase" id="RU363032"/>
    </source>
</evidence>
<evidence type="ECO:0000256" key="3">
    <source>
        <dbReference type="ARBA" id="ARBA00022475"/>
    </source>
</evidence>
<feature type="transmembrane region" description="Helical" evidence="7">
    <location>
        <begin position="185"/>
        <end position="205"/>
    </location>
</feature>
<feature type="domain" description="ABC transmembrane type-1" evidence="8">
    <location>
        <begin position="100"/>
        <end position="312"/>
    </location>
</feature>
<dbReference type="Gene3D" id="1.10.3720.10">
    <property type="entry name" value="MetI-like"/>
    <property type="match status" value="1"/>
</dbReference>
<dbReference type="AlphaFoldDB" id="A0A3E2WZE5"/>
<evidence type="ECO:0000313" key="10">
    <source>
        <dbReference type="Proteomes" id="UP000261111"/>
    </source>
</evidence>
<dbReference type="GO" id="GO:0005886">
    <property type="term" value="C:plasma membrane"/>
    <property type="evidence" value="ECO:0007669"/>
    <property type="project" value="UniProtKB-SubCell"/>
</dbReference>
<name>A0A3E2WZE5_9FIRM</name>
<evidence type="ECO:0000256" key="5">
    <source>
        <dbReference type="ARBA" id="ARBA00022989"/>
    </source>
</evidence>
<dbReference type="SUPFAM" id="SSF161098">
    <property type="entry name" value="MetI-like"/>
    <property type="match status" value="1"/>
</dbReference>
<reference evidence="9 10" key="1">
    <citation type="submission" date="2018-08" db="EMBL/GenBank/DDBJ databases">
        <title>A genome reference for cultivated species of the human gut microbiota.</title>
        <authorList>
            <person name="Zou Y."/>
            <person name="Xue W."/>
            <person name="Luo G."/>
        </authorList>
    </citation>
    <scope>NUCLEOTIDE SEQUENCE [LARGE SCALE GENOMIC DNA]</scope>
    <source>
        <strain evidence="9 10">AF19-21</strain>
    </source>
</reference>
<evidence type="ECO:0000256" key="4">
    <source>
        <dbReference type="ARBA" id="ARBA00022692"/>
    </source>
</evidence>
<dbReference type="PANTHER" id="PTHR43005">
    <property type="entry name" value="BLR7065 PROTEIN"/>
    <property type="match status" value="1"/>
</dbReference>
<feature type="transmembrane region" description="Helical" evidence="7">
    <location>
        <begin position="106"/>
        <end position="125"/>
    </location>
</feature>
<dbReference type="Pfam" id="PF00528">
    <property type="entry name" value="BPD_transp_1"/>
    <property type="match status" value="1"/>
</dbReference>
<keyword evidence="3" id="KW-1003">Cell membrane</keyword>
<comment type="caution">
    <text evidence="9">The sequence shown here is derived from an EMBL/GenBank/DDBJ whole genome shotgun (WGS) entry which is preliminary data.</text>
</comment>
<keyword evidence="5 7" id="KW-1133">Transmembrane helix</keyword>
<feature type="transmembrane region" description="Helical" evidence="7">
    <location>
        <begin position="41"/>
        <end position="66"/>
    </location>
</feature>
<keyword evidence="2 7" id="KW-0813">Transport</keyword>
<organism evidence="9 10">
    <name type="scientific">Hungatella hathewayi</name>
    <dbReference type="NCBI Taxonomy" id="154046"/>
    <lineage>
        <taxon>Bacteria</taxon>
        <taxon>Bacillati</taxon>
        <taxon>Bacillota</taxon>
        <taxon>Clostridia</taxon>
        <taxon>Lachnospirales</taxon>
        <taxon>Lachnospiraceae</taxon>
        <taxon>Hungatella</taxon>
    </lineage>
</organism>
<proteinExistence type="inferred from homology"/>
<evidence type="ECO:0000259" key="8">
    <source>
        <dbReference type="PROSITE" id="PS50928"/>
    </source>
</evidence>
<comment type="subcellular location">
    <subcellularLocation>
        <location evidence="1 7">Cell membrane</location>
        <topology evidence="1 7">Multi-pass membrane protein</topology>
    </subcellularLocation>
</comment>
<dbReference type="InterPro" id="IPR035906">
    <property type="entry name" value="MetI-like_sf"/>
</dbReference>
<evidence type="ECO:0000256" key="6">
    <source>
        <dbReference type="ARBA" id="ARBA00023136"/>
    </source>
</evidence>
<gene>
    <name evidence="9" type="ORF">DWX41_06195</name>
</gene>